<dbReference type="GO" id="GO:0005737">
    <property type="term" value="C:cytoplasm"/>
    <property type="evidence" value="ECO:0007669"/>
    <property type="project" value="UniProtKB-SubCell"/>
</dbReference>
<dbReference type="PIRSF" id="PIRSF001500">
    <property type="entry name" value="Chor_mut_pdt_Ppr"/>
    <property type="match status" value="1"/>
</dbReference>
<evidence type="ECO:0000259" key="22">
    <source>
        <dbReference type="PROSITE" id="PS51671"/>
    </source>
</evidence>
<evidence type="ECO:0000256" key="17">
    <source>
        <dbReference type="ARBA" id="ARBA00031520"/>
    </source>
</evidence>
<evidence type="ECO:0000256" key="14">
    <source>
        <dbReference type="ARBA" id="ARBA00023239"/>
    </source>
</evidence>
<evidence type="ECO:0000256" key="9">
    <source>
        <dbReference type="ARBA" id="ARBA00022490"/>
    </source>
</evidence>
<feature type="domain" description="ACT" evidence="22">
    <location>
        <begin position="280"/>
        <end position="357"/>
    </location>
</feature>
<evidence type="ECO:0000256" key="16">
    <source>
        <dbReference type="ARBA" id="ARBA00031175"/>
    </source>
</evidence>
<dbReference type="UniPathway" id="UPA00121">
    <property type="reaction ID" value="UER00345"/>
</dbReference>
<dbReference type="Pfam" id="PF01817">
    <property type="entry name" value="CM_2"/>
    <property type="match status" value="1"/>
</dbReference>
<dbReference type="PROSITE" id="PS51171">
    <property type="entry name" value="PREPHENATE_DEHYDR_3"/>
    <property type="match status" value="1"/>
</dbReference>
<dbReference type="SUPFAM" id="SSF48600">
    <property type="entry name" value="Chorismate mutase II"/>
    <property type="match status" value="1"/>
</dbReference>
<dbReference type="GO" id="GO:0009094">
    <property type="term" value="P:L-phenylalanine biosynthetic process"/>
    <property type="evidence" value="ECO:0007669"/>
    <property type="project" value="UniProtKB-UniPathway"/>
</dbReference>
<gene>
    <name evidence="23" type="primary">pheA</name>
    <name evidence="23" type="ORF">EZMO1_2734</name>
</gene>
<keyword evidence="9" id="KW-0963">Cytoplasm</keyword>
<reference evidence="23 24" key="1">
    <citation type="journal article" date="2016" name="Front. Microbiol.">
        <title>Genomic Insight into the Host-Endosymbiont Relationship of Endozoicomonas montiporae CL-33(T) with its Coral Host.</title>
        <authorList>
            <person name="Ding J.-Y."/>
            <person name="Shiu J.-H."/>
            <person name="Chen W.-M."/>
            <person name="Chiang Y.-R."/>
            <person name="Tang S.-L."/>
        </authorList>
    </citation>
    <scope>NUCLEOTIDE SEQUENCE [LARGE SCALE GENOMIC DNA]</scope>
    <source>
        <strain evidence="23 24">CL-33</strain>
    </source>
</reference>
<dbReference type="Pfam" id="PF01842">
    <property type="entry name" value="ACT"/>
    <property type="match status" value="1"/>
</dbReference>
<dbReference type="InterPro" id="IPR036979">
    <property type="entry name" value="CM_dom_sf"/>
</dbReference>
<evidence type="ECO:0000256" key="6">
    <source>
        <dbReference type="ARBA" id="ARBA00012404"/>
    </source>
</evidence>
<dbReference type="FunFam" id="3.40.190.10:FF:000034">
    <property type="entry name" value="Chorismate mutase/prephenate dehydratase"/>
    <property type="match status" value="1"/>
</dbReference>
<evidence type="ECO:0000259" key="20">
    <source>
        <dbReference type="PROSITE" id="PS51168"/>
    </source>
</evidence>
<comment type="subcellular location">
    <subcellularLocation>
        <location evidence="3">Cytoplasm</location>
    </subcellularLocation>
</comment>
<dbReference type="SUPFAM" id="SSF55021">
    <property type="entry name" value="ACT-like"/>
    <property type="match status" value="1"/>
</dbReference>
<evidence type="ECO:0000256" key="19">
    <source>
        <dbReference type="PIRSR" id="PIRSR001500-2"/>
    </source>
</evidence>
<dbReference type="CDD" id="cd04905">
    <property type="entry name" value="ACT_CM-PDT"/>
    <property type="match status" value="1"/>
</dbReference>
<dbReference type="UniPathway" id="UPA00120">
    <property type="reaction ID" value="UER00203"/>
</dbReference>
<keyword evidence="11" id="KW-0057">Aromatic amino acid biosynthesis</keyword>
<keyword evidence="10" id="KW-0028">Amino-acid biosynthesis</keyword>
<feature type="domain" description="Chorismate mutase" evidence="20">
    <location>
        <begin position="1"/>
        <end position="92"/>
    </location>
</feature>
<dbReference type="PROSITE" id="PS51168">
    <property type="entry name" value="CHORISMATE_MUT_2"/>
    <property type="match status" value="1"/>
</dbReference>
<dbReference type="PROSITE" id="PS51671">
    <property type="entry name" value="ACT"/>
    <property type="match status" value="1"/>
</dbReference>
<keyword evidence="12" id="KW-0584">Phenylalanine biosynthesis</keyword>
<evidence type="ECO:0000256" key="10">
    <source>
        <dbReference type="ARBA" id="ARBA00022605"/>
    </source>
</evidence>
<name>A0A142BDG0_9GAMM</name>
<dbReference type="FunFam" id="3.40.190.10:FF:000029">
    <property type="entry name" value="Chorismate mutase/Prephenate dehydratase"/>
    <property type="match status" value="1"/>
</dbReference>
<evidence type="ECO:0000256" key="11">
    <source>
        <dbReference type="ARBA" id="ARBA00023141"/>
    </source>
</evidence>
<dbReference type="EC" id="4.2.1.51" evidence="7"/>
<evidence type="ECO:0000256" key="13">
    <source>
        <dbReference type="ARBA" id="ARBA00023235"/>
    </source>
</evidence>
<dbReference type="GO" id="GO:0004664">
    <property type="term" value="F:prephenate dehydratase activity"/>
    <property type="evidence" value="ECO:0007669"/>
    <property type="project" value="UniProtKB-EC"/>
</dbReference>
<evidence type="ECO:0000256" key="18">
    <source>
        <dbReference type="ARBA" id="ARBA00047848"/>
    </source>
</evidence>
<dbReference type="OrthoDB" id="9802281at2"/>
<dbReference type="InterPro" id="IPR018528">
    <property type="entry name" value="Preph_deHydtase_CS"/>
</dbReference>
<feature type="domain" description="Prephenate dehydratase" evidence="21">
    <location>
        <begin position="92"/>
        <end position="268"/>
    </location>
</feature>
<dbReference type="PROSITE" id="PS00858">
    <property type="entry name" value="PREPHENATE_DEHYDR_2"/>
    <property type="match status" value="1"/>
</dbReference>
<dbReference type="InterPro" id="IPR036263">
    <property type="entry name" value="Chorismate_II_sf"/>
</dbReference>
<dbReference type="PROSITE" id="PS00857">
    <property type="entry name" value="PREPHENATE_DEHYDR_1"/>
    <property type="match status" value="1"/>
</dbReference>
<comment type="catalytic activity">
    <reaction evidence="1">
        <text>chorismate = prephenate</text>
        <dbReference type="Rhea" id="RHEA:13897"/>
        <dbReference type="ChEBI" id="CHEBI:29748"/>
        <dbReference type="ChEBI" id="CHEBI:29934"/>
        <dbReference type="EC" id="5.4.99.5"/>
    </reaction>
</comment>
<comment type="pathway">
    <text evidence="4">Amino-acid biosynthesis; L-phenylalanine biosynthesis; phenylpyruvate from prephenate: step 1/1.</text>
</comment>
<comment type="catalytic activity">
    <reaction evidence="18">
        <text>prephenate + H(+) = 3-phenylpyruvate + CO2 + H2O</text>
        <dbReference type="Rhea" id="RHEA:21648"/>
        <dbReference type="ChEBI" id="CHEBI:15377"/>
        <dbReference type="ChEBI" id="CHEBI:15378"/>
        <dbReference type="ChEBI" id="CHEBI:16526"/>
        <dbReference type="ChEBI" id="CHEBI:18005"/>
        <dbReference type="ChEBI" id="CHEBI:29934"/>
        <dbReference type="EC" id="4.2.1.51"/>
    </reaction>
</comment>
<dbReference type="Proteomes" id="UP000071065">
    <property type="component" value="Chromosome"/>
</dbReference>
<evidence type="ECO:0000256" key="7">
    <source>
        <dbReference type="ARBA" id="ARBA00013147"/>
    </source>
</evidence>
<comment type="pathway">
    <text evidence="5">Metabolic intermediate biosynthesis; prephenate biosynthesis; prephenate from chorismate: step 1/1.</text>
</comment>
<feature type="site" description="Essential for prephenate dehydratase activity" evidence="19">
    <location>
        <position position="261"/>
    </location>
</feature>
<dbReference type="RefSeq" id="WP_086936415.1">
    <property type="nucleotide sequence ID" value="NZ_CP013251.1"/>
</dbReference>
<dbReference type="Pfam" id="PF00800">
    <property type="entry name" value="PDT"/>
    <property type="match status" value="1"/>
</dbReference>
<dbReference type="Gene3D" id="3.40.190.10">
    <property type="entry name" value="Periplasmic binding protein-like II"/>
    <property type="match status" value="2"/>
</dbReference>
<dbReference type="EMBL" id="CP013251">
    <property type="protein sequence ID" value="AMO56786.1"/>
    <property type="molecule type" value="Genomic_DNA"/>
</dbReference>
<dbReference type="FunFam" id="1.20.59.10:FF:000004">
    <property type="entry name" value="Prephenate dehydratase"/>
    <property type="match status" value="1"/>
</dbReference>
<dbReference type="PATRIC" id="fig|570277.3.peg.2951"/>
<dbReference type="InterPro" id="IPR008242">
    <property type="entry name" value="Chor_mutase/pphenate_deHydtase"/>
</dbReference>
<protein>
    <recommendedName>
        <fullName evidence="8">Bifunctional chorismate mutase/prephenate dehydratase</fullName>
        <ecNumber evidence="7">4.2.1.51</ecNumber>
        <ecNumber evidence="6">5.4.99.5</ecNumber>
    </recommendedName>
    <alternativeName>
        <fullName evidence="17">Chorismate mutase-prephenate dehydratase</fullName>
    </alternativeName>
    <alternativeName>
        <fullName evidence="16">p-protein</fullName>
    </alternativeName>
</protein>
<evidence type="ECO:0000313" key="23">
    <source>
        <dbReference type="EMBL" id="AMO56786.1"/>
    </source>
</evidence>
<dbReference type="InterPro" id="IPR001086">
    <property type="entry name" value="Preph_deHydtase"/>
</dbReference>
<sequence>MTDDKLAELRESIDKLDGEILKLISDRAKCAQAVAQVKQQQNRDAVYYRPEREAQVLRRVMDRNDGPLDDEEMARLFREIMSACLALEEPVKVAFLGPEGTFTQQAAIKHFGHSAVCVPMSAIDEVFREVTAGAVNYGVVPVENSTEGVVSHTLDSFMDSNLKICGEVVLRIHQHMLVSENTRRDHITRIYSHAQSLAQCRKWLDAHWPMAERVAVNSNAEAARRIKGEWNAAAIAGDMAAEMYGLEKIAEKIEDQPDNSTRFLIIGNQDVQISGADKTSIVVSMRNQPGALHAILEVFQVHNIDLTRIETRPSRSGTWNYVFFIDFSGHIDDPVVNIVLERLGERANDLKVLGSYPKGVL</sequence>
<dbReference type="InterPro" id="IPR002912">
    <property type="entry name" value="ACT_dom"/>
</dbReference>
<keyword evidence="15" id="KW-0511">Multifunctional enzyme</keyword>
<dbReference type="GO" id="GO:0046417">
    <property type="term" value="P:chorismate metabolic process"/>
    <property type="evidence" value="ECO:0007669"/>
    <property type="project" value="InterPro"/>
</dbReference>
<dbReference type="NCBIfam" id="TIGR01807">
    <property type="entry name" value="CM_P2"/>
    <property type="match status" value="1"/>
</dbReference>
<evidence type="ECO:0000256" key="2">
    <source>
        <dbReference type="ARBA" id="ARBA00002364"/>
    </source>
</evidence>
<dbReference type="EC" id="5.4.99.5" evidence="6"/>
<dbReference type="GO" id="GO:0004106">
    <property type="term" value="F:chorismate mutase activity"/>
    <property type="evidence" value="ECO:0007669"/>
    <property type="project" value="UniProtKB-EC"/>
</dbReference>
<evidence type="ECO:0000256" key="4">
    <source>
        <dbReference type="ARBA" id="ARBA00004741"/>
    </source>
</evidence>
<evidence type="ECO:0000256" key="15">
    <source>
        <dbReference type="ARBA" id="ARBA00023268"/>
    </source>
</evidence>
<dbReference type="PANTHER" id="PTHR21022:SF19">
    <property type="entry name" value="PREPHENATE DEHYDRATASE-RELATED"/>
    <property type="match status" value="1"/>
</dbReference>
<evidence type="ECO:0000256" key="12">
    <source>
        <dbReference type="ARBA" id="ARBA00023222"/>
    </source>
</evidence>
<evidence type="ECO:0000313" key="24">
    <source>
        <dbReference type="Proteomes" id="UP000071065"/>
    </source>
</evidence>
<dbReference type="SMART" id="SM00830">
    <property type="entry name" value="CM_2"/>
    <property type="match status" value="1"/>
</dbReference>
<dbReference type="CDD" id="cd13630">
    <property type="entry name" value="PBP2_PDT_1"/>
    <property type="match status" value="1"/>
</dbReference>
<evidence type="ECO:0000259" key="21">
    <source>
        <dbReference type="PROSITE" id="PS51171"/>
    </source>
</evidence>
<dbReference type="NCBIfam" id="NF008865">
    <property type="entry name" value="PRK11898.1"/>
    <property type="match status" value="1"/>
</dbReference>
<dbReference type="AlphaFoldDB" id="A0A142BDG0"/>
<evidence type="ECO:0000256" key="5">
    <source>
        <dbReference type="ARBA" id="ARBA00004817"/>
    </source>
</evidence>
<dbReference type="STRING" id="570277.EZMO1_2734"/>
<dbReference type="PANTHER" id="PTHR21022">
    <property type="entry name" value="PREPHENATE DEHYDRATASE P PROTEIN"/>
    <property type="match status" value="1"/>
</dbReference>
<keyword evidence="13 23" id="KW-0413">Isomerase</keyword>
<accession>A0A142BDG0</accession>
<dbReference type="SUPFAM" id="SSF53850">
    <property type="entry name" value="Periplasmic binding protein-like II"/>
    <property type="match status" value="1"/>
</dbReference>
<dbReference type="FunFam" id="3.30.70.260:FF:000012">
    <property type="entry name" value="Prephenate dehydratase"/>
    <property type="match status" value="1"/>
</dbReference>
<evidence type="ECO:0000256" key="1">
    <source>
        <dbReference type="ARBA" id="ARBA00000824"/>
    </source>
</evidence>
<evidence type="ECO:0000256" key="3">
    <source>
        <dbReference type="ARBA" id="ARBA00004496"/>
    </source>
</evidence>
<proteinExistence type="predicted"/>
<dbReference type="KEGG" id="emp:EZMO1_2734"/>
<evidence type="ECO:0000256" key="8">
    <source>
        <dbReference type="ARBA" id="ARBA00014401"/>
    </source>
</evidence>
<dbReference type="InterPro" id="IPR002701">
    <property type="entry name" value="CM_II_prokaryot"/>
</dbReference>
<organism evidence="23 24">
    <name type="scientific">Endozoicomonas montiporae CL-33</name>
    <dbReference type="NCBI Taxonomy" id="570277"/>
    <lineage>
        <taxon>Bacteria</taxon>
        <taxon>Pseudomonadati</taxon>
        <taxon>Pseudomonadota</taxon>
        <taxon>Gammaproteobacteria</taxon>
        <taxon>Oceanospirillales</taxon>
        <taxon>Endozoicomonadaceae</taxon>
        <taxon>Endozoicomonas</taxon>
    </lineage>
</organism>
<dbReference type="Gene3D" id="1.20.59.10">
    <property type="entry name" value="Chorismate mutase"/>
    <property type="match status" value="1"/>
</dbReference>
<keyword evidence="14 23" id="KW-0456">Lyase</keyword>
<dbReference type="Gene3D" id="3.30.70.260">
    <property type="match status" value="1"/>
</dbReference>
<dbReference type="InterPro" id="IPR010957">
    <property type="entry name" value="G/b/e-P-prot_chorismate_mutase"/>
</dbReference>
<dbReference type="InterPro" id="IPR045865">
    <property type="entry name" value="ACT-like_dom_sf"/>
</dbReference>
<comment type="function">
    <text evidence="2">Catalyzes the Claisen rearrangement of chorismate to prephenate and the decarboxylation/dehydration of prephenate to phenylpyruvate.</text>
</comment>